<dbReference type="AlphaFoldDB" id="A0A8J5K021"/>
<name>A0A8J5K021_HOMAM</name>
<dbReference type="Proteomes" id="UP000747542">
    <property type="component" value="Unassembled WGS sequence"/>
</dbReference>
<gene>
    <name evidence="2" type="ORF">Hamer_G014494</name>
</gene>
<feature type="compositionally biased region" description="Basic and acidic residues" evidence="1">
    <location>
        <begin position="70"/>
        <end position="80"/>
    </location>
</feature>
<dbReference type="EMBL" id="JAHLQT010026055">
    <property type="protein sequence ID" value="KAG7164023.1"/>
    <property type="molecule type" value="Genomic_DNA"/>
</dbReference>
<reference evidence="2" key="1">
    <citation type="journal article" date="2021" name="Sci. Adv.">
        <title>The American lobster genome reveals insights on longevity, neural, and immune adaptations.</title>
        <authorList>
            <person name="Polinski J.M."/>
            <person name="Zimin A.V."/>
            <person name="Clark K.F."/>
            <person name="Kohn A.B."/>
            <person name="Sadowski N."/>
            <person name="Timp W."/>
            <person name="Ptitsyn A."/>
            <person name="Khanna P."/>
            <person name="Romanova D.Y."/>
            <person name="Williams P."/>
            <person name="Greenwood S.J."/>
            <person name="Moroz L.L."/>
            <person name="Walt D.R."/>
            <person name="Bodnar A.G."/>
        </authorList>
    </citation>
    <scope>NUCLEOTIDE SEQUENCE</scope>
    <source>
        <strain evidence="2">GMGI-L3</strain>
    </source>
</reference>
<feature type="region of interest" description="Disordered" evidence="1">
    <location>
        <begin position="50"/>
        <end position="80"/>
    </location>
</feature>
<evidence type="ECO:0000313" key="3">
    <source>
        <dbReference type="Proteomes" id="UP000747542"/>
    </source>
</evidence>
<evidence type="ECO:0000313" key="2">
    <source>
        <dbReference type="EMBL" id="KAG7164023.1"/>
    </source>
</evidence>
<evidence type="ECO:0000256" key="1">
    <source>
        <dbReference type="SAM" id="MobiDB-lite"/>
    </source>
</evidence>
<keyword evidence="3" id="KW-1185">Reference proteome</keyword>
<protein>
    <submittedName>
        <fullName evidence="2">Uncharacterized protein</fullName>
    </submittedName>
</protein>
<organism evidence="2 3">
    <name type="scientific">Homarus americanus</name>
    <name type="common">American lobster</name>
    <dbReference type="NCBI Taxonomy" id="6706"/>
    <lineage>
        <taxon>Eukaryota</taxon>
        <taxon>Metazoa</taxon>
        <taxon>Ecdysozoa</taxon>
        <taxon>Arthropoda</taxon>
        <taxon>Crustacea</taxon>
        <taxon>Multicrustacea</taxon>
        <taxon>Malacostraca</taxon>
        <taxon>Eumalacostraca</taxon>
        <taxon>Eucarida</taxon>
        <taxon>Decapoda</taxon>
        <taxon>Pleocyemata</taxon>
        <taxon>Astacidea</taxon>
        <taxon>Nephropoidea</taxon>
        <taxon>Nephropidae</taxon>
        <taxon>Homarus</taxon>
    </lineage>
</organism>
<sequence>MPLVDWQHQPQLDNIPFVADTSREDDRGDSPEHFLGSRVAAALTTTGVSRRVNPSLPMGRAGTSPRRFGRMFDDTREDHTNEDFSQEVIRGGRRQLSTLRRTSTQRTQQRLTPFGRPGRGFVLDLSLEDFTQEDLTREDTTDELFDN</sequence>
<comment type="caution">
    <text evidence="2">The sequence shown here is derived from an EMBL/GenBank/DDBJ whole genome shotgun (WGS) entry which is preliminary data.</text>
</comment>
<proteinExistence type="predicted"/>
<accession>A0A8J5K021</accession>